<proteinExistence type="predicted"/>
<evidence type="ECO:0000313" key="1">
    <source>
        <dbReference type="EMBL" id="EYD74030.1"/>
    </source>
</evidence>
<name>A0A017HI96_9RHOB</name>
<dbReference type="EMBL" id="AOSK01000124">
    <property type="protein sequence ID" value="EYD74030.1"/>
    <property type="molecule type" value="Genomic_DNA"/>
</dbReference>
<dbReference type="HOGENOM" id="CLU_1863696_0_0_5"/>
<keyword evidence="2" id="KW-1185">Reference proteome</keyword>
<protein>
    <submittedName>
        <fullName evidence="1">Uncharacterized protein</fullName>
    </submittedName>
</protein>
<gene>
    <name evidence="1" type="ORF">Rumeso_04401</name>
</gene>
<dbReference type="AlphaFoldDB" id="A0A017HI96"/>
<sequence>MPSETKKFTVDDITYEASYDTESHGFMFCVLQLESRRVTYDEDEAAWNWFEPLPERTSWSSELLETKKPIAVYRNVMAFVTTMLRKHRPYYFTYLANEEEKMGRYALTAARLGRTFGYLVEQDGRSFRFYRMHVEEA</sequence>
<dbReference type="Proteomes" id="UP000019666">
    <property type="component" value="Unassembled WGS sequence"/>
</dbReference>
<reference evidence="1 2" key="1">
    <citation type="submission" date="2013-02" db="EMBL/GenBank/DDBJ databases">
        <authorList>
            <person name="Fiebig A."/>
            <person name="Goeker M."/>
            <person name="Klenk H.-P.P."/>
        </authorList>
    </citation>
    <scope>NUCLEOTIDE SEQUENCE [LARGE SCALE GENOMIC DNA]</scope>
    <source>
        <strain evidence="1 2">DSM 19309</strain>
    </source>
</reference>
<accession>A0A017HI96</accession>
<comment type="caution">
    <text evidence="1">The sequence shown here is derived from an EMBL/GenBank/DDBJ whole genome shotgun (WGS) entry which is preliminary data.</text>
</comment>
<organism evidence="1 2">
    <name type="scientific">Rubellimicrobium mesophilum DSM 19309</name>
    <dbReference type="NCBI Taxonomy" id="442562"/>
    <lineage>
        <taxon>Bacteria</taxon>
        <taxon>Pseudomonadati</taxon>
        <taxon>Pseudomonadota</taxon>
        <taxon>Alphaproteobacteria</taxon>
        <taxon>Rhodobacterales</taxon>
        <taxon>Roseobacteraceae</taxon>
        <taxon>Rubellimicrobium</taxon>
    </lineage>
</organism>
<evidence type="ECO:0000313" key="2">
    <source>
        <dbReference type="Proteomes" id="UP000019666"/>
    </source>
</evidence>